<evidence type="ECO:0000313" key="1">
    <source>
        <dbReference type="EMBL" id="MBS4537816.1"/>
    </source>
</evidence>
<evidence type="ECO:0000313" key="2">
    <source>
        <dbReference type="Proteomes" id="UP000724672"/>
    </source>
</evidence>
<dbReference type="Proteomes" id="UP000724672">
    <property type="component" value="Unassembled WGS sequence"/>
</dbReference>
<organism evidence="1 2">
    <name type="scientific">Anaeromonas frigoriresistens</name>
    <dbReference type="NCBI Taxonomy" id="2683708"/>
    <lineage>
        <taxon>Bacteria</taxon>
        <taxon>Bacillati</taxon>
        <taxon>Bacillota</taxon>
        <taxon>Tissierellia</taxon>
        <taxon>Tissierellales</taxon>
        <taxon>Thermohalobacteraceae</taxon>
        <taxon>Anaeromonas</taxon>
    </lineage>
</organism>
<protein>
    <submittedName>
        <fullName evidence="1">Uncharacterized protein</fullName>
    </submittedName>
</protein>
<gene>
    <name evidence="1" type="ORF">GOQ27_05045</name>
</gene>
<reference evidence="1" key="1">
    <citation type="submission" date="2019-12" db="EMBL/GenBank/DDBJ databases">
        <title>Clostridiaceae gen. nov. sp. nov., isolated from sediment in Xinjiang, China.</title>
        <authorList>
            <person name="Zhang R."/>
        </authorList>
    </citation>
    <scope>NUCLEOTIDE SEQUENCE</scope>
    <source>
        <strain evidence="1">D2Q-11</strain>
    </source>
</reference>
<proteinExistence type="predicted"/>
<sequence length="183" mass="22295">MDYIKKESIFDKFFNHRDSLIMQFKNGDISKSEYIKANIDFIERLNMKPFNKIDSFEKGMYNYQYYNMLAKYYYMEAKQLKNKGEPQKYFQSFLDEGYYYYQQKDKSTLKFLKFLKFTNMEAYYIKVNSDSLHGKLYEIHLKDYDKAILHSKSYKILDILVKEGVFIDNIQKSLIDEYVNVKY</sequence>
<dbReference type="RefSeq" id="WP_203365742.1">
    <property type="nucleotide sequence ID" value="NZ_WSFT01000021.1"/>
</dbReference>
<dbReference type="InterPro" id="IPR046590">
    <property type="entry name" value="DUF6648"/>
</dbReference>
<dbReference type="EMBL" id="WSFT01000021">
    <property type="protein sequence ID" value="MBS4537816.1"/>
    <property type="molecule type" value="Genomic_DNA"/>
</dbReference>
<dbReference type="Pfam" id="PF20353">
    <property type="entry name" value="DUF6648"/>
    <property type="match status" value="1"/>
</dbReference>
<comment type="caution">
    <text evidence="1">The sequence shown here is derived from an EMBL/GenBank/DDBJ whole genome shotgun (WGS) entry which is preliminary data.</text>
</comment>
<name>A0A942Z5U8_9FIRM</name>
<dbReference type="AlphaFoldDB" id="A0A942Z5U8"/>
<accession>A0A942Z5U8</accession>
<keyword evidence="2" id="KW-1185">Reference proteome</keyword>